<feature type="region of interest" description="Disordered" evidence="2">
    <location>
        <begin position="1"/>
        <end position="21"/>
    </location>
</feature>
<dbReference type="Proteomes" id="UP000230233">
    <property type="component" value="Chromosome V"/>
</dbReference>
<name>A0A2G5TFC3_9PELO</name>
<gene>
    <name evidence="3" type="primary">Cnig_chr_V.g18556</name>
    <name evidence="3" type="ORF">B9Z55_018556</name>
</gene>
<keyword evidence="4" id="KW-1185">Reference proteome</keyword>
<feature type="coiled-coil region" evidence="1">
    <location>
        <begin position="283"/>
        <end position="310"/>
    </location>
</feature>
<evidence type="ECO:0000313" key="3">
    <source>
        <dbReference type="EMBL" id="PIC25741.1"/>
    </source>
</evidence>
<keyword evidence="1" id="KW-0175">Coiled coil</keyword>
<evidence type="ECO:0000256" key="1">
    <source>
        <dbReference type="SAM" id="Coils"/>
    </source>
</evidence>
<sequence>MNRKDELNKFAEQKEKESKDKLEEYRKNIAEKMATCIGLREHLPVNRHQNESNKADQEIQEFHSDLNGILEFYDEQLDRIGHASKRIENLLRWDNNVTLEDSKSQEYYMDIIETAYDSVVKHFIETGCGVTDTCKLIVDTADEKRLNSLGILGKIVVPMSMVAKFLLHVQRISDILIETLEQIDIRDAPPSNPNDSNQCDEACAKLKNLANGLVSQDHEIKSSCCHLLETIYDSYVLSEELMNHFASFLRKYYELNSKYGIVHFNLYGYKSPELAESPLPTKASKQKEHIQDYLKEVNSLRAEVQGLINSVVQEARKPVVSSFVN</sequence>
<accession>A0A2G5TFC3</accession>
<evidence type="ECO:0000256" key="2">
    <source>
        <dbReference type="SAM" id="MobiDB-lite"/>
    </source>
</evidence>
<reference evidence="4" key="1">
    <citation type="submission" date="2017-10" db="EMBL/GenBank/DDBJ databases">
        <title>Rapid genome shrinkage in a self-fertile nematode reveals novel sperm competition proteins.</title>
        <authorList>
            <person name="Yin D."/>
            <person name="Schwarz E.M."/>
            <person name="Thomas C.G."/>
            <person name="Felde R.L."/>
            <person name="Korf I.F."/>
            <person name="Cutter A.D."/>
            <person name="Schartner C.M."/>
            <person name="Ralston E.J."/>
            <person name="Meyer B.J."/>
            <person name="Haag E.S."/>
        </authorList>
    </citation>
    <scope>NUCLEOTIDE SEQUENCE [LARGE SCALE GENOMIC DNA]</scope>
    <source>
        <strain evidence="4">JU1422</strain>
    </source>
</reference>
<comment type="caution">
    <text evidence="3">The sequence shown here is derived from an EMBL/GenBank/DDBJ whole genome shotgun (WGS) entry which is preliminary data.</text>
</comment>
<proteinExistence type="predicted"/>
<dbReference type="EMBL" id="PDUG01000005">
    <property type="protein sequence ID" value="PIC25741.1"/>
    <property type="molecule type" value="Genomic_DNA"/>
</dbReference>
<protein>
    <submittedName>
        <fullName evidence="3">Uncharacterized protein</fullName>
    </submittedName>
</protein>
<dbReference type="OrthoDB" id="5867998at2759"/>
<evidence type="ECO:0000313" key="4">
    <source>
        <dbReference type="Proteomes" id="UP000230233"/>
    </source>
</evidence>
<organism evidence="3 4">
    <name type="scientific">Caenorhabditis nigoni</name>
    <dbReference type="NCBI Taxonomy" id="1611254"/>
    <lineage>
        <taxon>Eukaryota</taxon>
        <taxon>Metazoa</taxon>
        <taxon>Ecdysozoa</taxon>
        <taxon>Nematoda</taxon>
        <taxon>Chromadorea</taxon>
        <taxon>Rhabditida</taxon>
        <taxon>Rhabditina</taxon>
        <taxon>Rhabditomorpha</taxon>
        <taxon>Rhabditoidea</taxon>
        <taxon>Rhabditidae</taxon>
        <taxon>Peloderinae</taxon>
        <taxon>Caenorhabditis</taxon>
    </lineage>
</organism>
<dbReference type="AlphaFoldDB" id="A0A2G5TFC3"/>